<proteinExistence type="inferred from homology"/>
<dbReference type="Gene3D" id="3.40.50.10050">
    <property type="entry name" value="Translation initiation factor IF- 2, domain 3"/>
    <property type="match status" value="1"/>
</dbReference>
<evidence type="ECO:0000256" key="6">
    <source>
        <dbReference type="ARBA" id="ARBA00023134"/>
    </source>
</evidence>
<name>A0A4Q0AHE9_9BACT</name>
<gene>
    <name evidence="7" type="primary">infB</name>
    <name evidence="10" type="ORF">EOT05_02170</name>
</gene>
<dbReference type="PANTHER" id="PTHR43381">
    <property type="entry name" value="TRANSLATION INITIATION FACTOR IF-2-RELATED"/>
    <property type="match status" value="1"/>
</dbReference>
<evidence type="ECO:0000256" key="3">
    <source>
        <dbReference type="ARBA" id="ARBA00022540"/>
    </source>
</evidence>
<dbReference type="InterPro" id="IPR000178">
    <property type="entry name" value="TF_IF2_bacterial-like"/>
</dbReference>
<dbReference type="Gene3D" id="3.40.50.300">
    <property type="entry name" value="P-loop containing nucleotide triphosphate hydrolases"/>
    <property type="match status" value="1"/>
</dbReference>
<dbReference type="SUPFAM" id="SSF52540">
    <property type="entry name" value="P-loop containing nucleoside triphosphate hydrolases"/>
    <property type="match status" value="1"/>
</dbReference>
<evidence type="ECO:0000256" key="5">
    <source>
        <dbReference type="ARBA" id="ARBA00022917"/>
    </source>
</evidence>
<keyword evidence="6 7" id="KW-0342">GTP-binding</keyword>
<dbReference type="InterPro" id="IPR044145">
    <property type="entry name" value="IF2_II"/>
</dbReference>
<dbReference type="InterPro" id="IPR005225">
    <property type="entry name" value="Small_GTP-bd"/>
</dbReference>
<dbReference type="CDD" id="cd01887">
    <property type="entry name" value="IF2_eIF5B"/>
    <property type="match status" value="1"/>
</dbReference>
<dbReference type="FunFam" id="3.40.50.10050:FF:000001">
    <property type="entry name" value="Translation initiation factor IF-2"/>
    <property type="match status" value="1"/>
</dbReference>
<dbReference type="InterPro" id="IPR053905">
    <property type="entry name" value="EF-G-like_DII"/>
</dbReference>
<accession>A0A4Q0AHE9</accession>
<feature type="binding site" evidence="7">
    <location>
        <begin position="195"/>
        <end position="198"/>
    </location>
    <ligand>
        <name>GTP</name>
        <dbReference type="ChEBI" id="CHEBI:37565"/>
    </ligand>
</feature>
<dbReference type="InterPro" id="IPR000795">
    <property type="entry name" value="T_Tr_GTP-bd_dom"/>
</dbReference>
<evidence type="ECO:0000256" key="7">
    <source>
        <dbReference type="HAMAP-Rule" id="MF_00100"/>
    </source>
</evidence>
<dbReference type="AlphaFoldDB" id="A0A4Q0AHE9"/>
<keyword evidence="4 7" id="KW-0547">Nucleotide-binding</keyword>
<dbReference type="CDD" id="cd03702">
    <property type="entry name" value="IF2_mtIF2_II"/>
    <property type="match status" value="1"/>
</dbReference>
<dbReference type="Pfam" id="PF04760">
    <property type="entry name" value="IF2_N"/>
    <property type="match status" value="1"/>
</dbReference>
<dbReference type="PANTHER" id="PTHR43381:SF4">
    <property type="entry name" value="EUKARYOTIC TRANSLATION INITIATION FACTOR 5B"/>
    <property type="match status" value="1"/>
</dbReference>
<dbReference type="InterPro" id="IPR023115">
    <property type="entry name" value="TIF_IF2_dom3"/>
</dbReference>
<comment type="function">
    <text evidence="7 8">One of the essential components for the initiation of protein synthesis. Protects formylmethionyl-tRNA from spontaneous hydrolysis and promotes its binding to the 30S ribosomal subunits. Also involved in the hydrolysis of GTP during the formation of the 70S ribosomal complex.</text>
</comment>
<comment type="caution">
    <text evidence="7">Lacks conserved residue(s) required for the propagation of feature annotation.</text>
</comment>
<keyword evidence="5 7" id="KW-0648">Protein biosynthesis</keyword>
<dbReference type="InterPro" id="IPR027417">
    <property type="entry name" value="P-loop_NTPase"/>
</dbReference>
<evidence type="ECO:0000313" key="11">
    <source>
        <dbReference type="Proteomes" id="UP000289257"/>
    </source>
</evidence>
<evidence type="ECO:0000256" key="4">
    <source>
        <dbReference type="ARBA" id="ARBA00022741"/>
    </source>
</evidence>
<dbReference type="SUPFAM" id="SSF50447">
    <property type="entry name" value="Translation proteins"/>
    <property type="match status" value="2"/>
</dbReference>
<reference evidence="10" key="1">
    <citation type="submission" date="2019-01" db="EMBL/GenBank/DDBJ databases">
        <title>Genomic signatures and co-occurrence patterns of the ultra-small Saccharimodia (Patescibacteria phylum) suggest a symbiotic lifestyle.</title>
        <authorList>
            <person name="Lemos L."/>
            <person name="Medeiros J."/>
            <person name="Andreote F."/>
            <person name="Fernandes G."/>
            <person name="Varani A."/>
            <person name="Oliveira G."/>
            <person name="Pylro V."/>
        </authorList>
    </citation>
    <scope>NUCLEOTIDE SEQUENCE [LARGE SCALE GENOMIC DNA]</scope>
    <source>
        <strain evidence="10">AMD02</strain>
    </source>
</reference>
<dbReference type="FunFam" id="3.40.50.300:FF:000019">
    <property type="entry name" value="Translation initiation factor IF-2"/>
    <property type="match status" value="1"/>
</dbReference>
<comment type="similarity">
    <text evidence="1 7 8">Belongs to the TRAFAC class translation factor GTPase superfamily. Classic translation factor GTPase family. IF-2 subfamily.</text>
</comment>
<keyword evidence="3 7" id="KW-0396">Initiation factor</keyword>
<dbReference type="EMBL" id="SCKX01000001">
    <property type="protein sequence ID" value="RWZ78534.1"/>
    <property type="molecule type" value="Genomic_DNA"/>
</dbReference>
<evidence type="ECO:0000313" key="10">
    <source>
        <dbReference type="EMBL" id="RWZ78534.1"/>
    </source>
</evidence>
<evidence type="ECO:0000256" key="8">
    <source>
        <dbReference type="RuleBase" id="RU000644"/>
    </source>
</evidence>
<dbReference type="PROSITE" id="PS51722">
    <property type="entry name" value="G_TR_2"/>
    <property type="match status" value="1"/>
</dbReference>
<evidence type="ECO:0000256" key="1">
    <source>
        <dbReference type="ARBA" id="ARBA00007733"/>
    </source>
</evidence>
<evidence type="ECO:0000259" key="9">
    <source>
        <dbReference type="PROSITE" id="PS51722"/>
    </source>
</evidence>
<keyword evidence="7" id="KW-0963">Cytoplasm</keyword>
<dbReference type="Proteomes" id="UP000289257">
    <property type="component" value="Unassembled WGS sequence"/>
</dbReference>
<dbReference type="NCBIfam" id="TIGR00487">
    <property type="entry name" value="IF-2"/>
    <property type="match status" value="1"/>
</dbReference>
<feature type="binding site" evidence="7">
    <location>
        <begin position="141"/>
        <end position="145"/>
    </location>
    <ligand>
        <name>GTP</name>
        <dbReference type="ChEBI" id="CHEBI:37565"/>
    </ligand>
</feature>
<dbReference type="GO" id="GO:0003924">
    <property type="term" value="F:GTPase activity"/>
    <property type="evidence" value="ECO:0007669"/>
    <property type="project" value="UniProtKB-UniRule"/>
</dbReference>
<dbReference type="InterPro" id="IPR015760">
    <property type="entry name" value="TIF_IF2"/>
</dbReference>
<dbReference type="Gene3D" id="2.40.30.10">
    <property type="entry name" value="Translation factors"/>
    <property type="match status" value="2"/>
</dbReference>
<dbReference type="Pfam" id="PF22042">
    <property type="entry name" value="EF-G_D2"/>
    <property type="match status" value="1"/>
</dbReference>
<protein>
    <recommendedName>
        <fullName evidence="2 7">Translation initiation factor IF-2</fullName>
    </recommendedName>
</protein>
<sequence>MAEKVLTIADSITVGELAETLNLSVTTLVGELFKNGIAATINQRIDFETATIIVDELGLDVELEKKSTEGAGPERKTHELSDKAVDRSPIVAVMGHVDHGKTSLLDAILGQKVVEGEAGGITQHISAYQTIRKGRSLTLLDTPGHEAFAALRQHGAALTDVVVIVVAADDGVKPQTVEAIRFARSANAKIVVAINKVDKETANVQLVKTQLATEHNLNPEEWGGDTVMVEVSAKTGQGIDKLLDLVLLVADLEELKADIEVPAEGLVIEAHMEVGRGAVVGLLVEQGILKPGSFLVAGTAYGKVRTLLDFNGKPLKEAGPSTPATITGFKEIPQFGDSFEVYKTEKEARARIATAKIENERNAASTNVTGADMLKLMTQKSETPDFNVIVKADVQGSLTSVMDSLRLIETGGQVNLHVVSSGVGNITENDIRLAADDKTVIYGFNVELPPAVKRLATRERAEVRLYRVIYELLDNAKDAMEALLAPEAVETVSGTLTVKGVFRTLKDQVIAGGEVTSGKVTSGLLVRATRGDELLAEAEITSLQREKVEAREAFEGDLCGFNLKTQRKLSLEIGDKLEFFTRELVARTLK</sequence>
<evidence type="ECO:0000256" key="2">
    <source>
        <dbReference type="ARBA" id="ARBA00020675"/>
    </source>
</evidence>
<dbReference type="NCBIfam" id="TIGR00231">
    <property type="entry name" value="small_GTP"/>
    <property type="match status" value="1"/>
</dbReference>
<comment type="caution">
    <text evidence="10">The sequence shown here is derived from an EMBL/GenBank/DDBJ whole genome shotgun (WGS) entry which is preliminary data.</text>
</comment>
<dbReference type="InterPro" id="IPR006847">
    <property type="entry name" value="IF2_N"/>
</dbReference>
<dbReference type="GO" id="GO:0005525">
    <property type="term" value="F:GTP binding"/>
    <property type="evidence" value="ECO:0007669"/>
    <property type="project" value="UniProtKB-KW"/>
</dbReference>
<dbReference type="InterPro" id="IPR009000">
    <property type="entry name" value="Transl_B-barrel_sf"/>
</dbReference>
<keyword evidence="11" id="KW-1185">Reference proteome</keyword>
<dbReference type="GO" id="GO:0003743">
    <property type="term" value="F:translation initiation factor activity"/>
    <property type="evidence" value="ECO:0007669"/>
    <property type="project" value="UniProtKB-UniRule"/>
</dbReference>
<dbReference type="GO" id="GO:0005737">
    <property type="term" value="C:cytoplasm"/>
    <property type="evidence" value="ECO:0007669"/>
    <property type="project" value="UniProtKB-SubCell"/>
</dbReference>
<dbReference type="InterPro" id="IPR036925">
    <property type="entry name" value="TIF_IF2_dom3_sf"/>
</dbReference>
<feature type="domain" description="Tr-type G" evidence="9">
    <location>
        <begin position="86"/>
        <end position="256"/>
    </location>
</feature>
<dbReference type="SUPFAM" id="SSF52156">
    <property type="entry name" value="Initiation factor IF2/eIF5b, domain 3"/>
    <property type="match status" value="1"/>
</dbReference>
<comment type="subcellular location">
    <subcellularLocation>
        <location evidence="7">Cytoplasm</location>
    </subcellularLocation>
</comment>
<dbReference type="Pfam" id="PF00009">
    <property type="entry name" value="GTP_EFTU"/>
    <property type="match status" value="1"/>
</dbReference>
<dbReference type="Pfam" id="PF11987">
    <property type="entry name" value="IF-2"/>
    <property type="match status" value="1"/>
</dbReference>
<organism evidence="10 11">
    <name type="scientific">Candidatus Microsaccharimonas sossegonensis</name>
    <dbReference type="NCBI Taxonomy" id="2506948"/>
    <lineage>
        <taxon>Bacteria</taxon>
        <taxon>Candidatus Saccharimonadota</taxon>
        <taxon>Candidatus Saccharimonadia</taxon>
        <taxon>Candidatus Saccharimonadales</taxon>
        <taxon>Candidatus Saccharimonadaceae</taxon>
        <taxon>Candidatus Microsaccharimonas</taxon>
    </lineage>
</organism>
<dbReference type="HAMAP" id="MF_00100_B">
    <property type="entry name" value="IF_2_B"/>
    <property type="match status" value="1"/>
</dbReference>
<feature type="binding site" evidence="7">
    <location>
        <begin position="95"/>
        <end position="102"/>
    </location>
    <ligand>
        <name>GTP</name>
        <dbReference type="ChEBI" id="CHEBI:37565"/>
    </ligand>
</feature>